<keyword evidence="10" id="KW-1185">Reference proteome</keyword>
<dbReference type="OrthoDB" id="9816309at2"/>
<dbReference type="InterPro" id="IPR011102">
    <property type="entry name" value="Sig_transdc_His_kinase_HWE"/>
</dbReference>
<dbReference type="InterPro" id="IPR036890">
    <property type="entry name" value="HATPase_C_sf"/>
</dbReference>
<dbReference type="SUPFAM" id="SSF55874">
    <property type="entry name" value="ATPase domain of HSP90 chaperone/DNA topoisomerase II/histidine kinase"/>
    <property type="match status" value="1"/>
</dbReference>
<dbReference type="Proteomes" id="UP000199356">
    <property type="component" value="Unassembled WGS sequence"/>
</dbReference>
<gene>
    <name evidence="9" type="ORF">SAMN04488047_10315</name>
</gene>
<organism evidence="9 10">
    <name type="scientific">Tranquillimonas alkanivorans</name>
    <dbReference type="NCBI Taxonomy" id="441119"/>
    <lineage>
        <taxon>Bacteria</taxon>
        <taxon>Pseudomonadati</taxon>
        <taxon>Pseudomonadota</taxon>
        <taxon>Alphaproteobacteria</taxon>
        <taxon>Rhodobacterales</taxon>
        <taxon>Roseobacteraceae</taxon>
        <taxon>Tranquillimonas</taxon>
    </lineage>
</organism>
<dbReference type="RefSeq" id="WP_093418743.1">
    <property type="nucleotide sequence ID" value="NZ_FOXA01000003.1"/>
</dbReference>
<dbReference type="SMART" id="SM00911">
    <property type="entry name" value="HWE_HK"/>
    <property type="match status" value="1"/>
</dbReference>
<evidence type="ECO:0000256" key="6">
    <source>
        <dbReference type="ARBA" id="ARBA00022777"/>
    </source>
</evidence>
<evidence type="ECO:0000259" key="8">
    <source>
        <dbReference type="SMART" id="SM00911"/>
    </source>
</evidence>
<reference evidence="9 10" key="1">
    <citation type="submission" date="2016-10" db="EMBL/GenBank/DDBJ databases">
        <authorList>
            <person name="de Groot N.N."/>
        </authorList>
    </citation>
    <scope>NUCLEOTIDE SEQUENCE [LARGE SCALE GENOMIC DNA]</scope>
    <source>
        <strain evidence="9 10">DSM 19547</strain>
    </source>
</reference>
<dbReference type="PANTHER" id="PTHR41523:SF8">
    <property type="entry name" value="ETHYLENE RESPONSE SENSOR PROTEIN"/>
    <property type="match status" value="1"/>
</dbReference>
<evidence type="ECO:0000313" key="9">
    <source>
        <dbReference type="EMBL" id="SFP14696.1"/>
    </source>
</evidence>
<dbReference type="STRING" id="441119.SAMN04488047_10315"/>
<keyword evidence="5" id="KW-0547">Nucleotide-binding</keyword>
<keyword evidence="7" id="KW-0067">ATP-binding</keyword>
<accession>A0A1I5N006</accession>
<keyword evidence="3" id="KW-0597">Phosphoprotein</keyword>
<evidence type="ECO:0000256" key="3">
    <source>
        <dbReference type="ARBA" id="ARBA00022553"/>
    </source>
</evidence>
<evidence type="ECO:0000256" key="7">
    <source>
        <dbReference type="ARBA" id="ARBA00022840"/>
    </source>
</evidence>
<sequence>MTEADAQDGSPPVLVLAPLAGDADALAHALDRCGAPVRIAKDVDEVERWLTQDPMSVAMLVVTHEAASERLGRLLRQTAEREPDWAGLPVLFLLTPGRALPPGAEMLQDTELGASLASLDRPVRARALRQVARTQIALRRRQFQVGELMERLEGEKEHQRFLTRELRHRTGNALAVLQALFRLSARRSADLDDLVQSFSARLASLANAHAALNPDAGDEPSLAQLVTSHTSPYCADAGQLHLEGPEVHLPDQIGFDLSMIVHELATNAAKYGALSVPDGRVDVEWSREEDGTVALTWQERGGPEVTPPQRRGLGTDLIGGLNLGHGCEAEVEFRPEGLRWHCRLTLPR</sequence>
<dbReference type="Gene3D" id="3.30.565.10">
    <property type="entry name" value="Histidine kinase-like ATPase, C-terminal domain"/>
    <property type="match status" value="1"/>
</dbReference>
<evidence type="ECO:0000313" key="10">
    <source>
        <dbReference type="Proteomes" id="UP000199356"/>
    </source>
</evidence>
<name>A0A1I5N006_9RHOB</name>
<protein>
    <recommendedName>
        <fullName evidence="2">histidine kinase</fullName>
        <ecNumber evidence="2">2.7.13.3</ecNumber>
    </recommendedName>
</protein>
<dbReference type="Pfam" id="PF07536">
    <property type="entry name" value="HWE_HK"/>
    <property type="match status" value="1"/>
</dbReference>
<evidence type="ECO:0000256" key="5">
    <source>
        <dbReference type="ARBA" id="ARBA00022741"/>
    </source>
</evidence>
<comment type="catalytic activity">
    <reaction evidence="1">
        <text>ATP + protein L-histidine = ADP + protein N-phospho-L-histidine.</text>
        <dbReference type="EC" id="2.7.13.3"/>
    </reaction>
</comment>
<evidence type="ECO:0000256" key="4">
    <source>
        <dbReference type="ARBA" id="ARBA00022679"/>
    </source>
</evidence>
<dbReference type="GO" id="GO:0004673">
    <property type="term" value="F:protein histidine kinase activity"/>
    <property type="evidence" value="ECO:0007669"/>
    <property type="project" value="UniProtKB-EC"/>
</dbReference>
<dbReference type="GO" id="GO:0005524">
    <property type="term" value="F:ATP binding"/>
    <property type="evidence" value="ECO:0007669"/>
    <property type="project" value="UniProtKB-KW"/>
</dbReference>
<proteinExistence type="predicted"/>
<dbReference type="AlphaFoldDB" id="A0A1I5N006"/>
<evidence type="ECO:0000256" key="2">
    <source>
        <dbReference type="ARBA" id="ARBA00012438"/>
    </source>
</evidence>
<dbReference type="PANTHER" id="PTHR41523">
    <property type="entry name" value="TWO-COMPONENT SYSTEM SENSOR PROTEIN"/>
    <property type="match status" value="1"/>
</dbReference>
<feature type="domain" description="Signal transduction histidine kinase HWE region" evidence="8">
    <location>
        <begin position="165"/>
        <end position="246"/>
    </location>
</feature>
<dbReference type="EC" id="2.7.13.3" evidence="2"/>
<keyword evidence="4" id="KW-0808">Transferase</keyword>
<keyword evidence="6 9" id="KW-0418">Kinase</keyword>
<dbReference type="EMBL" id="FOXA01000003">
    <property type="protein sequence ID" value="SFP14696.1"/>
    <property type="molecule type" value="Genomic_DNA"/>
</dbReference>
<evidence type="ECO:0000256" key="1">
    <source>
        <dbReference type="ARBA" id="ARBA00000085"/>
    </source>
</evidence>